<accession>A0A420INC4</accession>
<evidence type="ECO:0000259" key="1">
    <source>
        <dbReference type="PROSITE" id="PS50280"/>
    </source>
</evidence>
<organism evidence="2 3">
    <name type="scientific">Golovinomyces cichoracearum</name>
    <dbReference type="NCBI Taxonomy" id="62708"/>
    <lineage>
        <taxon>Eukaryota</taxon>
        <taxon>Fungi</taxon>
        <taxon>Dikarya</taxon>
        <taxon>Ascomycota</taxon>
        <taxon>Pezizomycotina</taxon>
        <taxon>Leotiomycetes</taxon>
        <taxon>Erysiphales</taxon>
        <taxon>Erysiphaceae</taxon>
        <taxon>Golovinomyces</taxon>
    </lineage>
</organism>
<dbReference type="Proteomes" id="UP000285326">
    <property type="component" value="Unassembled WGS sequence"/>
</dbReference>
<protein>
    <submittedName>
        <fullName evidence="2">Putative wd tetratricopeptide repeat domain-containing protein</fullName>
    </submittedName>
</protein>
<dbReference type="InterPro" id="IPR050869">
    <property type="entry name" value="H3K4_H4K5_MeTrfase"/>
</dbReference>
<sequence>MQLNIKKNWQKALKIYATALMSELLSSTLNEVAVTRVQEISEFSDEADSPLKNYANQSKPVDSYNGHEIAADTLYYDLLIKLEKITEELHKSPYDLILYLQRASIYSALNYPDLAVGDSYRALLLCDECTNEGFEYHELAWAALCSHCINGEIPKILISHVEKDDPLTDIAYSELSSASSKYFFDDNSLEASQVLNAAHLASLKCYHNLSVLLYICQCMKSAFEFCSRGLTLMPKNIRLLKIKSEIEASAKKESNGTEIFDIDDLSDEGWARREIYPWNHYEPDRFSQETLEFLNRELALIAPKCEVRITELVTLQKCASSMEIKTEPEPDKKHPEVGSLNKTSRQLKNKQLGIFAKEDILPGETILKEFSLLTANNRLKDSSCDACCAELPELKLKNNEKAIEETVLASSCPQCDDTFFCSTECRFQAEQRYHPAVCDKEDVDIIGKDPSIFKEKPVGLYFLLLCRAFAMASTQKIHPLNLIQIKYIWGDFSPTRTDTVAPNHDLVTLNSINSNRDCTLPFSFKYNVAEPLHVLEKMDIDIFANLANYDLWVINTLYSKFRGTASASVNEVTGHPEVAAVHPLWCFANHDCDPNVQWKWERENSRAFMHLWCREKRMFSDSTNESGDRLGNVGIQAGQEILNHYCDINLNIRQRREWALGSLGGWCQCARCLREEKEEKEEWIHT</sequence>
<dbReference type="InterPro" id="IPR001214">
    <property type="entry name" value="SET_dom"/>
</dbReference>
<dbReference type="EMBL" id="MCBS01023060">
    <property type="protein sequence ID" value="RKF75975.1"/>
    <property type="molecule type" value="Genomic_DNA"/>
</dbReference>
<dbReference type="Gene3D" id="2.170.270.10">
    <property type="entry name" value="SET domain"/>
    <property type="match status" value="1"/>
</dbReference>
<dbReference type="PANTHER" id="PTHR12197">
    <property type="entry name" value="HISTONE-LYSINE N-METHYLTRANSFERASE SMYD"/>
    <property type="match status" value="1"/>
</dbReference>
<gene>
    <name evidence="2" type="ORF">GcM1_230036</name>
</gene>
<evidence type="ECO:0000313" key="2">
    <source>
        <dbReference type="EMBL" id="RKF75975.1"/>
    </source>
</evidence>
<feature type="domain" description="SET" evidence="1">
    <location>
        <begin position="320"/>
        <end position="646"/>
    </location>
</feature>
<proteinExistence type="predicted"/>
<reference evidence="2 3" key="1">
    <citation type="journal article" date="2018" name="BMC Genomics">
        <title>Comparative genome analyses reveal sequence features reflecting distinct modes of host-adaptation between dicot and monocot powdery mildew.</title>
        <authorList>
            <person name="Wu Y."/>
            <person name="Ma X."/>
            <person name="Pan Z."/>
            <person name="Kale S.D."/>
            <person name="Song Y."/>
            <person name="King H."/>
            <person name="Zhang Q."/>
            <person name="Presley C."/>
            <person name="Deng X."/>
            <person name="Wei C.I."/>
            <person name="Xiao S."/>
        </authorList>
    </citation>
    <scope>NUCLEOTIDE SEQUENCE [LARGE SCALE GENOMIC DNA]</scope>
    <source>
        <strain evidence="2">UMSG1</strain>
    </source>
</reference>
<comment type="caution">
    <text evidence="2">The sequence shown here is derived from an EMBL/GenBank/DDBJ whole genome shotgun (WGS) entry which is preliminary data.</text>
</comment>
<dbReference type="InterPro" id="IPR046341">
    <property type="entry name" value="SET_dom_sf"/>
</dbReference>
<dbReference type="GO" id="GO:0005634">
    <property type="term" value="C:nucleus"/>
    <property type="evidence" value="ECO:0007669"/>
    <property type="project" value="TreeGrafter"/>
</dbReference>
<dbReference type="PROSITE" id="PS50280">
    <property type="entry name" value="SET"/>
    <property type="match status" value="1"/>
</dbReference>
<dbReference type="PANTHER" id="PTHR12197:SF273">
    <property type="entry name" value="MYND-TYPE ZINC FINGER PROTEIN SAMB"/>
    <property type="match status" value="1"/>
</dbReference>
<name>A0A420INC4_9PEZI</name>
<dbReference type="Pfam" id="PF00856">
    <property type="entry name" value="SET"/>
    <property type="match status" value="1"/>
</dbReference>
<dbReference type="AlphaFoldDB" id="A0A420INC4"/>
<evidence type="ECO:0000313" key="3">
    <source>
        <dbReference type="Proteomes" id="UP000285326"/>
    </source>
</evidence>
<dbReference type="SUPFAM" id="SSF82199">
    <property type="entry name" value="SET domain"/>
    <property type="match status" value="1"/>
</dbReference>